<proteinExistence type="inferred from homology"/>
<dbReference type="InterPro" id="IPR000847">
    <property type="entry name" value="LysR_HTH_N"/>
</dbReference>
<comment type="similarity">
    <text evidence="1">Belongs to the LysR transcriptional regulatory family.</text>
</comment>
<dbReference type="SUPFAM" id="SSF46785">
    <property type="entry name" value="Winged helix' DNA-binding domain"/>
    <property type="match status" value="1"/>
</dbReference>
<evidence type="ECO:0000256" key="2">
    <source>
        <dbReference type="ARBA" id="ARBA00023015"/>
    </source>
</evidence>
<keyword evidence="4" id="KW-0804">Transcription</keyword>
<dbReference type="GO" id="GO:0003700">
    <property type="term" value="F:DNA-binding transcription factor activity"/>
    <property type="evidence" value="ECO:0007669"/>
    <property type="project" value="InterPro"/>
</dbReference>
<dbReference type="PANTHER" id="PTHR30537:SF74">
    <property type="entry name" value="HTH-TYPE TRANSCRIPTIONAL REGULATOR TRPI"/>
    <property type="match status" value="1"/>
</dbReference>
<dbReference type="GO" id="GO:0006351">
    <property type="term" value="P:DNA-templated transcription"/>
    <property type="evidence" value="ECO:0007669"/>
    <property type="project" value="TreeGrafter"/>
</dbReference>
<dbReference type="InterPro" id="IPR036390">
    <property type="entry name" value="WH_DNA-bd_sf"/>
</dbReference>
<dbReference type="Pfam" id="PF00126">
    <property type="entry name" value="HTH_1"/>
    <property type="match status" value="1"/>
</dbReference>
<keyword evidence="3" id="KW-0238">DNA-binding</keyword>
<feature type="domain" description="HTH lysR-type" evidence="5">
    <location>
        <begin position="6"/>
        <end position="63"/>
    </location>
</feature>
<evidence type="ECO:0000313" key="7">
    <source>
        <dbReference type="Proteomes" id="UP000672602"/>
    </source>
</evidence>
<dbReference type="Gene3D" id="1.10.10.10">
    <property type="entry name" value="Winged helix-like DNA-binding domain superfamily/Winged helix DNA-binding domain"/>
    <property type="match status" value="1"/>
</dbReference>
<name>A0A8J7S0E8_9PROT</name>
<dbReference type="PRINTS" id="PR00039">
    <property type="entry name" value="HTHLYSR"/>
</dbReference>
<reference evidence="6" key="1">
    <citation type="submission" date="2021-04" db="EMBL/GenBank/DDBJ databases">
        <authorList>
            <person name="Zhang D.-C."/>
        </authorList>
    </citation>
    <scope>NUCLEOTIDE SEQUENCE</scope>
    <source>
        <strain evidence="6">CGMCC 1.15697</strain>
    </source>
</reference>
<sequence>MTRRSLPLNALRAFEAVGRHRNISHAADELALTHAAVSRHIRNLEKELGAALFRRTARGVEPLPHARALLEAMTGSLAAIGESYDALAGRKTTRLTVSCGVCLGMRWLLPRLSDFEAEAGFIEVDVDATPDVVDIARHEADFALRFLPEAPGAETDGIVHDRLFGSAMVPVAAPALAATLDGGGPEALLEAKLLQEDDGRLWSYWFEAQGLSFDRPKRRTTKVTGSVLSIEAAMRGLGVALGPAELIGDEFERGTLAVPRGMETIPFGAYYLVHLPETARRKAGAAFRRWVLAQAAAAG</sequence>
<keyword evidence="2" id="KW-0805">Transcription regulation</keyword>
<dbReference type="Pfam" id="PF03466">
    <property type="entry name" value="LysR_substrate"/>
    <property type="match status" value="1"/>
</dbReference>
<dbReference type="PROSITE" id="PS50931">
    <property type="entry name" value="HTH_LYSR"/>
    <property type="match status" value="1"/>
</dbReference>
<evidence type="ECO:0000256" key="4">
    <source>
        <dbReference type="ARBA" id="ARBA00023163"/>
    </source>
</evidence>
<dbReference type="EMBL" id="JAGMWN010000002">
    <property type="protein sequence ID" value="MBP5856378.1"/>
    <property type="molecule type" value="Genomic_DNA"/>
</dbReference>
<dbReference type="AlphaFoldDB" id="A0A8J7S0E8"/>
<dbReference type="InterPro" id="IPR058163">
    <property type="entry name" value="LysR-type_TF_proteobact-type"/>
</dbReference>
<dbReference type="GO" id="GO:0043565">
    <property type="term" value="F:sequence-specific DNA binding"/>
    <property type="evidence" value="ECO:0007669"/>
    <property type="project" value="TreeGrafter"/>
</dbReference>
<accession>A0A8J7S0E8</accession>
<protein>
    <submittedName>
        <fullName evidence="6">LysR family transcriptional regulator</fullName>
    </submittedName>
</protein>
<evidence type="ECO:0000256" key="1">
    <source>
        <dbReference type="ARBA" id="ARBA00009437"/>
    </source>
</evidence>
<dbReference type="Proteomes" id="UP000672602">
    <property type="component" value="Unassembled WGS sequence"/>
</dbReference>
<evidence type="ECO:0000259" key="5">
    <source>
        <dbReference type="PROSITE" id="PS50931"/>
    </source>
</evidence>
<dbReference type="InterPro" id="IPR036388">
    <property type="entry name" value="WH-like_DNA-bd_sf"/>
</dbReference>
<dbReference type="SUPFAM" id="SSF53850">
    <property type="entry name" value="Periplasmic binding protein-like II"/>
    <property type="match status" value="1"/>
</dbReference>
<dbReference type="InterPro" id="IPR005119">
    <property type="entry name" value="LysR_subst-bd"/>
</dbReference>
<dbReference type="PANTHER" id="PTHR30537">
    <property type="entry name" value="HTH-TYPE TRANSCRIPTIONAL REGULATOR"/>
    <property type="match status" value="1"/>
</dbReference>
<comment type="caution">
    <text evidence="6">The sequence shown here is derived from an EMBL/GenBank/DDBJ whole genome shotgun (WGS) entry which is preliminary data.</text>
</comment>
<organism evidence="6 7">
    <name type="scientific">Marivibrio halodurans</name>
    <dbReference type="NCBI Taxonomy" id="2039722"/>
    <lineage>
        <taxon>Bacteria</taxon>
        <taxon>Pseudomonadati</taxon>
        <taxon>Pseudomonadota</taxon>
        <taxon>Alphaproteobacteria</taxon>
        <taxon>Rhodospirillales</taxon>
        <taxon>Rhodospirillaceae</taxon>
        <taxon>Marivibrio</taxon>
    </lineage>
</organism>
<dbReference type="Gene3D" id="3.40.190.10">
    <property type="entry name" value="Periplasmic binding protein-like II"/>
    <property type="match status" value="2"/>
</dbReference>
<keyword evidence="7" id="KW-1185">Reference proteome</keyword>
<evidence type="ECO:0000313" key="6">
    <source>
        <dbReference type="EMBL" id="MBP5856378.1"/>
    </source>
</evidence>
<evidence type="ECO:0000256" key="3">
    <source>
        <dbReference type="ARBA" id="ARBA00023125"/>
    </source>
</evidence>
<gene>
    <name evidence="6" type="ORF">KAJ83_05125</name>
</gene>
<dbReference type="RefSeq" id="WP_210680958.1">
    <property type="nucleotide sequence ID" value="NZ_JAGMWN010000002.1"/>
</dbReference>